<dbReference type="InterPro" id="IPR012662">
    <property type="entry name" value="CHP02449"/>
</dbReference>
<gene>
    <name evidence="2" type="ORF">IFO71_17245</name>
</gene>
<evidence type="ECO:0000313" key="3">
    <source>
        <dbReference type="Proteomes" id="UP000613768"/>
    </source>
</evidence>
<evidence type="ECO:0000313" key="2">
    <source>
        <dbReference type="EMBL" id="MBD8527491.1"/>
    </source>
</evidence>
<keyword evidence="1" id="KW-0175">Coiled coil</keyword>
<evidence type="ECO:0000256" key="1">
    <source>
        <dbReference type="SAM" id="Coils"/>
    </source>
</evidence>
<accession>A0AAW3ZN46</accession>
<feature type="coiled-coil region" evidence="1">
    <location>
        <begin position="8"/>
        <end position="70"/>
    </location>
</feature>
<dbReference type="NCBIfam" id="TIGR02449">
    <property type="entry name" value="TIGR02449 family protein"/>
    <property type="match status" value="1"/>
</dbReference>
<comment type="caution">
    <text evidence="2">The sequence shown here is derived from an EMBL/GenBank/DDBJ whole genome shotgun (WGS) entry which is preliminary data.</text>
</comment>
<dbReference type="RefSeq" id="WP_192030909.1">
    <property type="nucleotide sequence ID" value="NZ_JACYTR010000053.1"/>
</dbReference>
<dbReference type="AlphaFoldDB" id="A0AAW3ZN46"/>
<organism evidence="2 3">
    <name type="scientific">Pseudomarimonas arenosa</name>
    <dbReference type="NCBI Taxonomy" id="2774145"/>
    <lineage>
        <taxon>Bacteria</taxon>
        <taxon>Pseudomonadati</taxon>
        <taxon>Pseudomonadota</taxon>
        <taxon>Gammaproteobacteria</taxon>
        <taxon>Lysobacterales</taxon>
        <taxon>Lysobacteraceae</taxon>
        <taxon>Pseudomarimonas</taxon>
    </lineage>
</organism>
<sequence length="71" mass="8388">MNPAPTPLSQLNQRIEQLLELARRLDEENRQLRSQQEQWQQERAALISKNDQARSRVEAMIQRLKALEHNA</sequence>
<dbReference type="EMBL" id="JACYTR010000053">
    <property type="protein sequence ID" value="MBD8527491.1"/>
    <property type="molecule type" value="Genomic_DNA"/>
</dbReference>
<reference evidence="2 3" key="1">
    <citation type="submission" date="2020-09" db="EMBL/GenBank/DDBJ databases">
        <title>Pseudoxanthomonas sp. CAU 1598 isolated from sand of Yaerae Beach.</title>
        <authorList>
            <person name="Kim W."/>
        </authorList>
    </citation>
    <scope>NUCLEOTIDE SEQUENCE [LARGE SCALE GENOMIC DNA]</scope>
    <source>
        <strain evidence="2 3">CAU 1598</strain>
    </source>
</reference>
<dbReference type="Proteomes" id="UP000613768">
    <property type="component" value="Unassembled WGS sequence"/>
</dbReference>
<name>A0AAW3ZN46_9GAMM</name>
<proteinExistence type="predicted"/>
<keyword evidence="3" id="KW-1185">Reference proteome</keyword>
<protein>
    <submittedName>
        <fullName evidence="2">TIGR02449 family protein</fullName>
    </submittedName>
</protein>